<keyword evidence="2" id="KW-1185">Reference proteome</keyword>
<reference evidence="2" key="1">
    <citation type="journal article" date="2017" name="Nat. Ecol. Evol.">
        <title>Genome expansion and lineage-specific genetic innovations in the forest pathogenic fungi Armillaria.</title>
        <authorList>
            <person name="Sipos G."/>
            <person name="Prasanna A.N."/>
            <person name="Walter M.C."/>
            <person name="O'Connor E."/>
            <person name="Balint B."/>
            <person name="Krizsan K."/>
            <person name="Kiss B."/>
            <person name="Hess J."/>
            <person name="Varga T."/>
            <person name="Slot J."/>
            <person name="Riley R."/>
            <person name="Boka B."/>
            <person name="Rigling D."/>
            <person name="Barry K."/>
            <person name="Lee J."/>
            <person name="Mihaltcheva S."/>
            <person name="LaButti K."/>
            <person name="Lipzen A."/>
            <person name="Waldron R."/>
            <person name="Moloney N.M."/>
            <person name="Sperisen C."/>
            <person name="Kredics L."/>
            <person name="Vagvoelgyi C."/>
            <person name="Patrignani A."/>
            <person name="Fitzpatrick D."/>
            <person name="Nagy I."/>
            <person name="Doyle S."/>
            <person name="Anderson J.B."/>
            <person name="Grigoriev I.V."/>
            <person name="Gueldener U."/>
            <person name="Muensterkoetter M."/>
            <person name="Nagy L.G."/>
        </authorList>
    </citation>
    <scope>NUCLEOTIDE SEQUENCE [LARGE SCALE GENOMIC DNA]</scope>
    <source>
        <strain evidence="2">C18/9</strain>
    </source>
</reference>
<sequence>MRVLREGDNPNFHHLGLPWPWSPDFRYGSIDNIMCTVVDFETGRTRWPTYECVCGMLELVVPGVIITKKEMRHGLGVEEWRDIQWFVLPTKPVQSTPDDGTILANEDIPSELHLG</sequence>
<dbReference type="AlphaFoldDB" id="A0A284S369"/>
<gene>
    <name evidence="1" type="ORF">ARMOST_18960</name>
</gene>
<accession>A0A284S369</accession>
<evidence type="ECO:0000313" key="1">
    <source>
        <dbReference type="EMBL" id="SJL15462.1"/>
    </source>
</evidence>
<evidence type="ECO:0000313" key="2">
    <source>
        <dbReference type="Proteomes" id="UP000219338"/>
    </source>
</evidence>
<name>A0A284S369_ARMOS</name>
<organism evidence="1 2">
    <name type="scientific">Armillaria ostoyae</name>
    <name type="common">Armillaria root rot fungus</name>
    <dbReference type="NCBI Taxonomy" id="47428"/>
    <lineage>
        <taxon>Eukaryota</taxon>
        <taxon>Fungi</taxon>
        <taxon>Dikarya</taxon>
        <taxon>Basidiomycota</taxon>
        <taxon>Agaricomycotina</taxon>
        <taxon>Agaricomycetes</taxon>
        <taxon>Agaricomycetidae</taxon>
        <taxon>Agaricales</taxon>
        <taxon>Marasmiineae</taxon>
        <taxon>Physalacriaceae</taxon>
        <taxon>Armillaria</taxon>
    </lineage>
</organism>
<protein>
    <submittedName>
        <fullName evidence="1">Uncharacterized protein</fullName>
    </submittedName>
</protein>
<proteinExistence type="predicted"/>
<dbReference type="Proteomes" id="UP000219338">
    <property type="component" value="Unassembled WGS sequence"/>
</dbReference>
<dbReference type="EMBL" id="FUEG01000029">
    <property type="protein sequence ID" value="SJL15462.1"/>
    <property type="molecule type" value="Genomic_DNA"/>
</dbReference>
<dbReference type="OrthoDB" id="10615500at2759"/>